<feature type="domain" description="TonB-dependent receptor plug" evidence="16">
    <location>
        <begin position="48"/>
        <end position="149"/>
    </location>
</feature>
<dbReference type="GO" id="GO:0009279">
    <property type="term" value="C:cell outer membrane"/>
    <property type="evidence" value="ECO:0007669"/>
    <property type="project" value="UniProtKB-SubCell"/>
</dbReference>
<keyword evidence="18" id="KW-1185">Reference proteome</keyword>
<sequence length="614" mass="66896">MQPSKLAGLFGLAALGAQAQVPPPAQPTMLDPIVVTATRSLKPEVQTVRDTIVITRTDLDAAGNLSLAEVLQRNAGIEFRGTGGPGQPGGLFIRGSTSGQTLVLIDGIRVNNPLGTTSIENIPLEMIERIEVVKGPVSSLYGADAIGGVVQVFTRGKKVPHFFANAGYGEDNDWRASAGVTGVDKTTSFSVSTGYRKVDAPSATNSRNFCHDPDRDPYENAFFNAKVTQQLWNGEMLSFNGFVSQGKTHFDGCADNDGNLHDDLNKQTLYGASVSAASLFATGWTSRLTYNFGLDDTQVTGAFPSTFKTQQDQLSWVNEFTIPGGSMLAGAEGLRQTIVQSSSTFAKDHREVAGVFASINQLWYGQRTEASIRRDYDLDESFGDSTTGSLSYGVDWPWVGALSATYGEGFRMPTFFDLYGPTSDFYVPNANLRPERSHSTEISLRSAPKSAWTWRITAFDNRIEDLITYVFPTVENVKKARIRGAEANVQATWLGIDWRGALTVQRPEDDETGKRLQGRAEQFGTLSASKRFGSAWTVGASVFASGDRFDSVTEAPDTRLPGYAILDARVRYQVDRRWAVELSATNLTDRKYESAVGYNAPGRGVLLTVRFDAF</sequence>
<dbReference type="Proteomes" id="UP000501534">
    <property type="component" value="Chromosome"/>
</dbReference>
<dbReference type="Pfam" id="PF07715">
    <property type="entry name" value="Plug"/>
    <property type="match status" value="1"/>
</dbReference>
<dbReference type="EMBL" id="CP053069">
    <property type="protein sequence ID" value="QJR12676.1"/>
    <property type="molecule type" value="Genomic_DNA"/>
</dbReference>
<dbReference type="SUPFAM" id="SSF56935">
    <property type="entry name" value="Porins"/>
    <property type="match status" value="1"/>
</dbReference>
<feature type="chain" id="PRO_5026972492" evidence="14">
    <location>
        <begin position="20"/>
        <end position="614"/>
    </location>
</feature>
<dbReference type="PANTHER" id="PTHR30069">
    <property type="entry name" value="TONB-DEPENDENT OUTER MEMBRANE RECEPTOR"/>
    <property type="match status" value="1"/>
</dbReference>
<dbReference type="PANTHER" id="PTHR30069:SF53">
    <property type="entry name" value="COLICIN I RECEPTOR-RELATED"/>
    <property type="match status" value="1"/>
</dbReference>
<comment type="subcellular location">
    <subcellularLocation>
        <location evidence="1 12">Cell outer membrane</location>
        <topology evidence="1 12">Multi-pass membrane protein</topology>
    </subcellularLocation>
</comment>
<evidence type="ECO:0000259" key="16">
    <source>
        <dbReference type="Pfam" id="PF07715"/>
    </source>
</evidence>
<keyword evidence="4 12" id="KW-1134">Transmembrane beta strand</keyword>
<evidence type="ECO:0000256" key="4">
    <source>
        <dbReference type="ARBA" id="ARBA00022452"/>
    </source>
</evidence>
<protein>
    <submittedName>
        <fullName evidence="17">Vitamin B12 transporter BtuB</fullName>
    </submittedName>
</protein>
<comment type="similarity">
    <text evidence="2 12 13">Belongs to the TonB-dependent receptor family.</text>
</comment>
<evidence type="ECO:0000256" key="3">
    <source>
        <dbReference type="ARBA" id="ARBA00022448"/>
    </source>
</evidence>
<evidence type="ECO:0000313" key="18">
    <source>
        <dbReference type="Proteomes" id="UP000501534"/>
    </source>
</evidence>
<keyword evidence="5 12" id="KW-0812">Transmembrane</keyword>
<keyword evidence="10" id="KW-0675">Receptor</keyword>
<dbReference type="GO" id="GO:0015889">
    <property type="term" value="P:cobalamin transport"/>
    <property type="evidence" value="ECO:0007669"/>
    <property type="project" value="TreeGrafter"/>
</dbReference>
<evidence type="ECO:0000256" key="13">
    <source>
        <dbReference type="RuleBase" id="RU003357"/>
    </source>
</evidence>
<evidence type="ECO:0000256" key="7">
    <source>
        <dbReference type="ARBA" id="ARBA00023065"/>
    </source>
</evidence>
<keyword evidence="3 12" id="KW-0813">Transport</keyword>
<dbReference type="KEGG" id="uru:DSM104443_03768"/>
<evidence type="ECO:0000256" key="11">
    <source>
        <dbReference type="ARBA" id="ARBA00023237"/>
    </source>
</evidence>
<feature type="signal peptide" evidence="14">
    <location>
        <begin position="1"/>
        <end position="19"/>
    </location>
</feature>
<dbReference type="Gene3D" id="2.40.170.20">
    <property type="entry name" value="TonB-dependent receptor, beta-barrel domain"/>
    <property type="match status" value="1"/>
</dbReference>
<dbReference type="InterPro" id="IPR036942">
    <property type="entry name" value="Beta-barrel_TonB_sf"/>
</dbReference>
<evidence type="ECO:0000256" key="8">
    <source>
        <dbReference type="ARBA" id="ARBA00023077"/>
    </source>
</evidence>
<keyword evidence="9 12" id="KW-0472">Membrane</keyword>
<evidence type="ECO:0000313" key="17">
    <source>
        <dbReference type="EMBL" id="QJR12676.1"/>
    </source>
</evidence>
<dbReference type="Gene3D" id="2.170.130.10">
    <property type="entry name" value="TonB-dependent receptor, plug domain"/>
    <property type="match status" value="1"/>
</dbReference>
<dbReference type="PROSITE" id="PS52016">
    <property type="entry name" value="TONB_DEPENDENT_REC_3"/>
    <property type="match status" value="1"/>
</dbReference>
<evidence type="ECO:0000256" key="2">
    <source>
        <dbReference type="ARBA" id="ARBA00009810"/>
    </source>
</evidence>
<proteinExistence type="inferred from homology"/>
<evidence type="ECO:0000256" key="6">
    <source>
        <dbReference type="ARBA" id="ARBA00022729"/>
    </source>
</evidence>
<organism evidence="17 18">
    <name type="scientific">Usitatibacter rugosus</name>
    <dbReference type="NCBI Taxonomy" id="2732067"/>
    <lineage>
        <taxon>Bacteria</taxon>
        <taxon>Pseudomonadati</taxon>
        <taxon>Pseudomonadota</taxon>
        <taxon>Betaproteobacteria</taxon>
        <taxon>Nitrosomonadales</taxon>
        <taxon>Usitatibacteraceae</taxon>
        <taxon>Usitatibacter</taxon>
    </lineage>
</organism>
<evidence type="ECO:0000256" key="14">
    <source>
        <dbReference type="SAM" id="SignalP"/>
    </source>
</evidence>
<evidence type="ECO:0000256" key="10">
    <source>
        <dbReference type="ARBA" id="ARBA00023170"/>
    </source>
</evidence>
<feature type="domain" description="TonB-dependent receptor-like beta-barrel" evidence="15">
    <location>
        <begin position="168"/>
        <end position="587"/>
    </location>
</feature>
<dbReference type="Pfam" id="PF00593">
    <property type="entry name" value="TonB_dep_Rec_b-barrel"/>
    <property type="match status" value="1"/>
</dbReference>
<dbReference type="InterPro" id="IPR039426">
    <property type="entry name" value="TonB-dep_rcpt-like"/>
</dbReference>
<dbReference type="InterPro" id="IPR012910">
    <property type="entry name" value="Plug_dom"/>
</dbReference>
<evidence type="ECO:0000256" key="9">
    <source>
        <dbReference type="ARBA" id="ARBA00023136"/>
    </source>
</evidence>
<dbReference type="AlphaFoldDB" id="A0A6M4GZJ0"/>
<name>A0A6M4GZJ0_9PROT</name>
<dbReference type="GO" id="GO:0006811">
    <property type="term" value="P:monoatomic ion transport"/>
    <property type="evidence" value="ECO:0007669"/>
    <property type="project" value="UniProtKB-KW"/>
</dbReference>
<dbReference type="InterPro" id="IPR037066">
    <property type="entry name" value="Plug_dom_sf"/>
</dbReference>
<reference evidence="17 18" key="1">
    <citation type="submission" date="2020-04" db="EMBL/GenBank/DDBJ databases">
        <title>Usitatibacter rugosus gen. nov., sp. nov. and Usitatibacter palustris sp. nov., novel members of Usitatibacteraceae fam. nov. within the order Nitrosomonadales isolated from soil.</title>
        <authorList>
            <person name="Huber K.J."/>
            <person name="Neumann-Schaal M."/>
            <person name="Geppert A."/>
            <person name="Luckner M."/>
            <person name="Wanner G."/>
            <person name="Overmann J."/>
        </authorList>
    </citation>
    <scope>NUCLEOTIDE SEQUENCE [LARGE SCALE GENOMIC DNA]</scope>
    <source>
        <strain evidence="17 18">0125_3</strain>
    </source>
</reference>
<dbReference type="CDD" id="cd01347">
    <property type="entry name" value="ligand_gated_channel"/>
    <property type="match status" value="1"/>
</dbReference>
<keyword evidence="8 13" id="KW-0798">TonB box</keyword>
<dbReference type="RefSeq" id="WP_171095082.1">
    <property type="nucleotide sequence ID" value="NZ_CP053069.1"/>
</dbReference>
<keyword evidence="6 14" id="KW-0732">Signal</keyword>
<keyword evidence="7" id="KW-0406">Ion transport</keyword>
<evidence type="ECO:0000256" key="1">
    <source>
        <dbReference type="ARBA" id="ARBA00004571"/>
    </source>
</evidence>
<evidence type="ECO:0000256" key="12">
    <source>
        <dbReference type="PROSITE-ProRule" id="PRU01360"/>
    </source>
</evidence>
<keyword evidence="11 12" id="KW-0998">Cell outer membrane</keyword>
<gene>
    <name evidence="17" type="primary">btuB_15</name>
    <name evidence="17" type="ORF">DSM104443_03768</name>
</gene>
<accession>A0A6M4GZJ0</accession>
<evidence type="ECO:0000259" key="15">
    <source>
        <dbReference type="Pfam" id="PF00593"/>
    </source>
</evidence>
<evidence type="ECO:0000256" key="5">
    <source>
        <dbReference type="ARBA" id="ARBA00022692"/>
    </source>
</evidence>
<dbReference type="InterPro" id="IPR000531">
    <property type="entry name" value="Beta-barrel_TonB"/>
</dbReference>